<evidence type="ECO:0000313" key="2">
    <source>
        <dbReference type="EMBL" id="GBM44579.1"/>
    </source>
</evidence>
<dbReference type="AlphaFoldDB" id="A0A4Y2FW18"/>
<dbReference type="Gene3D" id="3.60.10.10">
    <property type="entry name" value="Endonuclease/exonuclease/phosphatase"/>
    <property type="match status" value="1"/>
</dbReference>
<dbReference type="GO" id="GO:0003824">
    <property type="term" value="F:catalytic activity"/>
    <property type="evidence" value="ECO:0007669"/>
    <property type="project" value="InterPro"/>
</dbReference>
<dbReference type="Proteomes" id="UP000499080">
    <property type="component" value="Unassembled WGS sequence"/>
</dbReference>
<evidence type="ECO:0000259" key="1">
    <source>
        <dbReference type="Pfam" id="PF14529"/>
    </source>
</evidence>
<dbReference type="InterPro" id="IPR005135">
    <property type="entry name" value="Endo/exonuclease/phosphatase"/>
</dbReference>
<gene>
    <name evidence="2" type="ORF">AVEN_250558_1</name>
</gene>
<comment type="caution">
    <text evidence="2">The sequence shown here is derived from an EMBL/GenBank/DDBJ whole genome shotgun (WGS) entry which is preliminary data.</text>
</comment>
<organism evidence="2 3">
    <name type="scientific">Araneus ventricosus</name>
    <name type="common">Orbweaver spider</name>
    <name type="synonym">Epeira ventricosa</name>
    <dbReference type="NCBI Taxonomy" id="182803"/>
    <lineage>
        <taxon>Eukaryota</taxon>
        <taxon>Metazoa</taxon>
        <taxon>Ecdysozoa</taxon>
        <taxon>Arthropoda</taxon>
        <taxon>Chelicerata</taxon>
        <taxon>Arachnida</taxon>
        <taxon>Araneae</taxon>
        <taxon>Araneomorphae</taxon>
        <taxon>Entelegynae</taxon>
        <taxon>Araneoidea</taxon>
        <taxon>Araneidae</taxon>
        <taxon>Araneus</taxon>
    </lineage>
</organism>
<sequence length="138" mass="15621">MASETFTVAIKLQTGQNPTTFNSAYNSPHTNFQETLLELQEIITSVRDESIIIGADLNGHHTMWVYRDIDSRGERIFEFHLAKTLFIANSPDAPSAFERGIFKGWPDLTISSQGIISKFVKWQELSHDPTDNHSVARK</sequence>
<evidence type="ECO:0000313" key="3">
    <source>
        <dbReference type="Proteomes" id="UP000499080"/>
    </source>
</evidence>
<dbReference type="Pfam" id="PF14529">
    <property type="entry name" value="Exo_endo_phos_2"/>
    <property type="match status" value="1"/>
</dbReference>
<protein>
    <recommendedName>
        <fullName evidence="1">Endonuclease/exonuclease/phosphatase domain-containing protein</fullName>
    </recommendedName>
</protein>
<feature type="domain" description="Endonuclease/exonuclease/phosphatase" evidence="1">
    <location>
        <begin position="20"/>
        <end position="130"/>
    </location>
</feature>
<keyword evidence="3" id="KW-1185">Reference proteome</keyword>
<dbReference type="SUPFAM" id="SSF56219">
    <property type="entry name" value="DNase I-like"/>
    <property type="match status" value="1"/>
</dbReference>
<accession>A0A4Y2FW18</accession>
<reference evidence="2 3" key="1">
    <citation type="journal article" date="2019" name="Sci. Rep.">
        <title>Orb-weaving spider Araneus ventricosus genome elucidates the spidroin gene catalogue.</title>
        <authorList>
            <person name="Kono N."/>
            <person name="Nakamura H."/>
            <person name="Ohtoshi R."/>
            <person name="Moran D.A.P."/>
            <person name="Shinohara A."/>
            <person name="Yoshida Y."/>
            <person name="Fujiwara M."/>
            <person name="Mori M."/>
            <person name="Tomita M."/>
            <person name="Arakawa K."/>
        </authorList>
    </citation>
    <scope>NUCLEOTIDE SEQUENCE [LARGE SCALE GENOMIC DNA]</scope>
</reference>
<dbReference type="EMBL" id="BGPR01001069">
    <property type="protein sequence ID" value="GBM44579.1"/>
    <property type="molecule type" value="Genomic_DNA"/>
</dbReference>
<name>A0A4Y2FW18_ARAVE</name>
<dbReference type="OrthoDB" id="6437148at2759"/>
<proteinExistence type="predicted"/>
<dbReference type="InterPro" id="IPR036691">
    <property type="entry name" value="Endo/exonu/phosph_ase_sf"/>
</dbReference>